<organism evidence="2">
    <name type="scientific">uncultured Sulfurovum sp</name>
    <dbReference type="NCBI Taxonomy" id="269237"/>
    <lineage>
        <taxon>Bacteria</taxon>
        <taxon>Pseudomonadati</taxon>
        <taxon>Campylobacterota</taxon>
        <taxon>Epsilonproteobacteria</taxon>
        <taxon>Campylobacterales</taxon>
        <taxon>Sulfurovaceae</taxon>
        <taxon>Sulfurovum</taxon>
        <taxon>environmental samples</taxon>
    </lineage>
</organism>
<dbReference type="Gene3D" id="3.40.50.300">
    <property type="entry name" value="P-loop containing nucleotide triphosphate hydrolases"/>
    <property type="match status" value="1"/>
</dbReference>
<dbReference type="EMBL" id="CACVAU010000027">
    <property type="protein sequence ID" value="CAA6807970.1"/>
    <property type="molecule type" value="Genomic_DNA"/>
</dbReference>
<dbReference type="Pfam" id="PF07693">
    <property type="entry name" value="KAP_NTPase"/>
    <property type="match status" value="1"/>
</dbReference>
<proteinExistence type="predicted"/>
<accession>A0A6S6SQX2</accession>
<evidence type="ECO:0000259" key="1">
    <source>
        <dbReference type="SMART" id="SM00382"/>
    </source>
</evidence>
<feature type="domain" description="AAA+ ATPase" evidence="1">
    <location>
        <begin position="61"/>
        <end position="269"/>
    </location>
</feature>
<dbReference type="InterPro" id="IPR027417">
    <property type="entry name" value="P-loop_NTPase"/>
</dbReference>
<dbReference type="InterPro" id="IPR011646">
    <property type="entry name" value="KAP_P-loop"/>
</dbReference>
<evidence type="ECO:0000313" key="2">
    <source>
        <dbReference type="EMBL" id="CAA6807970.1"/>
    </source>
</evidence>
<sequence length="936" mass="110238">MKMGSNSKVINLNKLGNVQGDEEFLRDDKVSFVSKKIQDRVKELQGFKNASSAECFSALRGHDTILIDGPRGSGKTTLLLKIKKSSEEAQDAEAYVFRIIDPTLINIQNNGEKTNSDILLMLLSQVYTLVINNIDKNRYEDNSRDRFHGILKKIKQINNSIIKGYYADSDMDYNERLYSFNEGLTLDYHFHQLFDEVCKVIEKKVLVFMIDDIDMELGIAFNIIDVIRRYLSSPLVIPIVAMNSSQAYALIKKNFFKKFDQEVETPIYSIDSESDLSFLKSLPRAYMLKSFPPSRRVETDDMYAIYDYYNNSKKEKNIPSLYFTYTNTNGIQFNINSKNLLTYFVNVVYGAYRKYDDRKKLCDTFIDYLENLSMRSFISDMRNFLETIILEDKQYRICKDELKESLIKRFLDYPRAHNRKESVLVDMWGEFIENANFVNKEGYHGNIIKKTFSIDGYNSYDRYVKTYHRLWMQSYYLKRMDINPLKTEGNNVISEMSIKKSISIMGLFEFSLRSFLPMQVTKRYIMQKGENGKLTKSKLSSSQIMFLKALATNPLRDLKNDLLGLERKLSGKQKYLGGINNLRHSIEKPYELILYDYTQREHTTIKHSSMSFLKSLVFFIEYSYLLENSKKEEQEKKIKKLILDYLPIGYLAYQDNEKTVDTLAQKMLTMDNKIYAPVLEGSETSFGIISINRFSKRIVENFSYLYRGMHCDETCTQAKPCEKHDCKSEKNQPENTDTDYFNYCFSIYISTFLNAFLVEFIESLTKDIPIYKEYLYTNQKFKKVDKSEKYMPMNEIDENNLLFRNLEIVEQYFNKELMEEDEVQIKETLFSIVIFIVRALKYYYIWSQICKDAYGYQEIFIAKKRDKEDRIVGFDVFVSYLDDQALQGIRKQIKMKRDELLQDASLKDNNKKMEIALDKYFYNDIYLKELKPEDAS</sequence>
<name>A0A6S6SQX2_9BACT</name>
<gene>
    <name evidence="2" type="ORF">HELGO_WM13284</name>
</gene>
<dbReference type="AlphaFoldDB" id="A0A6S6SQX2"/>
<dbReference type="SUPFAM" id="SSF52540">
    <property type="entry name" value="P-loop containing nucleoside triphosphate hydrolases"/>
    <property type="match status" value="1"/>
</dbReference>
<protein>
    <recommendedName>
        <fullName evidence="1">AAA+ ATPase domain-containing protein</fullName>
    </recommendedName>
</protein>
<dbReference type="SMART" id="SM00382">
    <property type="entry name" value="AAA"/>
    <property type="match status" value="1"/>
</dbReference>
<dbReference type="InterPro" id="IPR003593">
    <property type="entry name" value="AAA+_ATPase"/>
</dbReference>
<reference evidence="2" key="1">
    <citation type="submission" date="2020-01" db="EMBL/GenBank/DDBJ databases">
        <authorList>
            <person name="Meier V. D."/>
            <person name="Meier V D."/>
        </authorList>
    </citation>
    <scope>NUCLEOTIDE SEQUENCE</scope>
    <source>
        <strain evidence="2">HLG_WM_MAG_05</strain>
    </source>
</reference>